<keyword evidence="3" id="KW-1185">Reference proteome</keyword>
<gene>
    <name evidence="2" type="ORF">RSO01_39040</name>
</gene>
<evidence type="ECO:0000256" key="1">
    <source>
        <dbReference type="SAM" id="MobiDB-lite"/>
    </source>
</evidence>
<evidence type="ECO:0000313" key="2">
    <source>
        <dbReference type="EMBL" id="GEP56738.1"/>
    </source>
</evidence>
<dbReference type="OrthoDB" id="9979571at2"/>
<accession>A0A512NCQ3</accession>
<dbReference type="RefSeq" id="WP_147150961.1">
    <property type="nucleotide sequence ID" value="NZ_BKAJ01000069.1"/>
</dbReference>
<organism evidence="2 3">
    <name type="scientific">Reyranella soli</name>
    <dbReference type="NCBI Taxonomy" id="1230389"/>
    <lineage>
        <taxon>Bacteria</taxon>
        <taxon>Pseudomonadati</taxon>
        <taxon>Pseudomonadota</taxon>
        <taxon>Alphaproteobacteria</taxon>
        <taxon>Hyphomicrobiales</taxon>
        <taxon>Reyranellaceae</taxon>
        <taxon>Reyranella</taxon>
    </lineage>
</organism>
<name>A0A512NCQ3_9HYPH</name>
<sequence>MTHRLWLIAGVLAAALAIAGGIYLEGRSAGGNAERVDQLGKTISTQRSITDADAHGPRTSDDVDRRLRDGSF</sequence>
<reference evidence="2 3" key="1">
    <citation type="submission" date="2019-07" db="EMBL/GenBank/DDBJ databases">
        <title>Whole genome shotgun sequence of Reyranella soli NBRC 108950.</title>
        <authorList>
            <person name="Hosoyama A."/>
            <person name="Uohara A."/>
            <person name="Ohji S."/>
            <person name="Ichikawa N."/>
        </authorList>
    </citation>
    <scope>NUCLEOTIDE SEQUENCE [LARGE SCALE GENOMIC DNA]</scope>
    <source>
        <strain evidence="2 3">NBRC 108950</strain>
    </source>
</reference>
<dbReference type="AlphaFoldDB" id="A0A512NCQ3"/>
<protein>
    <submittedName>
        <fullName evidence="2">Uncharacterized protein</fullName>
    </submittedName>
</protein>
<dbReference type="EMBL" id="BKAJ01000069">
    <property type="protein sequence ID" value="GEP56738.1"/>
    <property type="molecule type" value="Genomic_DNA"/>
</dbReference>
<proteinExistence type="predicted"/>
<feature type="compositionally biased region" description="Basic and acidic residues" evidence="1">
    <location>
        <begin position="50"/>
        <end position="72"/>
    </location>
</feature>
<feature type="region of interest" description="Disordered" evidence="1">
    <location>
        <begin position="44"/>
        <end position="72"/>
    </location>
</feature>
<dbReference type="Proteomes" id="UP000321058">
    <property type="component" value="Unassembled WGS sequence"/>
</dbReference>
<comment type="caution">
    <text evidence="2">The sequence shown here is derived from an EMBL/GenBank/DDBJ whole genome shotgun (WGS) entry which is preliminary data.</text>
</comment>
<evidence type="ECO:0000313" key="3">
    <source>
        <dbReference type="Proteomes" id="UP000321058"/>
    </source>
</evidence>